<evidence type="ECO:0000256" key="1">
    <source>
        <dbReference type="SAM" id="MobiDB-lite"/>
    </source>
</evidence>
<evidence type="ECO:0000313" key="2">
    <source>
        <dbReference type="EMBL" id="PIR46544.1"/>
    </source>
</evidence>
<protein>
    <recommendedName>
        <fullName evidence="4">Antitoxin</fullName>
    </recommendedName>
</protein>
<gene>
    <name evidence="2" type="ORF">COV07_03925</name>
</gene>
<accession>A0A2H0RKK6</accession>
<name>A0A2H0RKK6_9BACT</name>
<feature type="region of interest" description="Disordered" evidence="1">
    <location>
        <begin position="91"/>
        <end position="114"/>
    </location>
</feature>
<comment type="caution">
    <text evidence="2">The sequence shown here is derived from an EMBL/GenBank/DDBJ whole genome shotgun (WGS) entry which is preliminary data.</text>
</comment>
<dbReference type="Proteomes" id="UP000230833">
    <property type="component" value="Unassembled WGS sequence"/>
</dbReference>
<dbReference type="AlphaFoldDB" id="A0A2H0RKK6"/>
<sequence length="114" mass="13188">MNTIIGLKEFRVNLPKYEAEIKKGRSFTVVKRSRPAFRVLPPDPWEGLPEVDPNEDSKGWETLVDFRKLTKDGNGIEAGELLRRIQRVNAEEDKKRSKAKRKLNGQNRQVSRKS</sequence>
<dbReference type="EMBL" id="PCYL01000040">
    <property type="protein sequence ID" value="PIR46544.1"/>
    <property type="molecule type" value="Genomic_DNA"/>
</dbReference>
<organism evidence="2 3">
    <name type="scientific">Candidatus Vogelbacteria bacterium CG10_big_fil_rev_8_21_14_0_10_45_14</name>
    <dbReference type="NCBI Taxonomy" id="1975042"/>
    <lineage>
        <taxon>Bacteria</taxon>
        <taxon>Candidatus Vogeliibacteriota</taxon>
    </lineage>
</organism>
<reference evidence="2 3" key="1">
    <citation type="submission" date="2017-09" db="EMBL/GenBank/DDBJ databases">
        <title>Depth-based differentiation of microbial function through sediment-hosted aquifers and enrichment of novel symbionts in the deep terrestrial subsurface.</title>
        <authorList>
            <person name="Probst A.J."/>
            <person name="Ladd B."/>
            <person name="Jarett J.K."/>
            <person name="Geller-Mcgrath D.E."/>
            <person name="Sieber C.M."/>
            <person name="Emerson J.B."/>
            <person name="Anantharaman K."/>
            <person name="Thomas B.C."/>
            <person name="Malmstrom R."/>
            <person name="Stieglmeier M."/>
            <person name="Klingl A."/>
            <person name="Woyke T."/>
            <person name="Ryan C.M."/>
            <person name="Banfield J.F."/>
        </authorList>
    </citation>
    <scope>NUCLEOTIDE SEQUENCE [LARGE SCALE GENOMIC DNA]</scope>
    <source>
        <strain evidence="2">CG10_big_fil_rev_8_21_14_0_10_45_14</strain>
    </source>
</reference>
<evidence type="ECO:0000313" key="3">
    <source>
        <dbReference type="Proteomes" id="UP000230833"/>
    </source>
</evidence>
<evidence type="ECO:0008006" key="4">
    <source>
        <dbReference type="Google" id="ProtNLM"/>
    </source>
</evidence>
<feature type="compositionally biased region" description="Polar residues" evidence="1">
    <location>
        <begin position="104"/>
        <end position="114"/>
    </location>
</feature>
<proteinExistence type="predicted"/>